<feature type="domain" description="Metalloprotease TldD/E central" evidence="3">
    <location>
        <begin position="110"/>
        <end position="203"/>
    </location>
</feature>
<dbReference type="EMBL" id="LNGE01000001">
    <property type="protein sequence ID" value="KYC46370.1"/>
    <property type="molecule type" value="Genomic_DNA"/>
</dbReference>
<accession>A0A150IQ10</accession>
<proteinExistence type="predicted"/>
<dbReference type="InterPro" id="IPR002510">
    <property type="entry name" value="Metalloprtase-TldD/E_N"/>
</dbReference>
<dbReference type="Pfam" id="PF19290">
    <property type="entry name" value="PmbA_TldD_2nd"/>
    <property type="match status" value="1"/>
</dbReference>
<dbReference type="SUPFAM" id="SSF111283">
    <property type="entry name" value="Putative modulator of DNA gyrase, PmbA/TldD"/>
    <property type="match status" value="1"/>
</dbReference>
<reference evidence="7 8" key="1">
    <citation type="journal article" date="2016" name="ISME J.">
        <title>Chasing the elusive Euryarchaeota class WSA2: genomes reveal a uniquely fastidious methyl-reducing methanogen.</title>
        <authorList>
            <person name="Nobu M.K."/>
            <person name="Narihiro T."/>
            <person name="Kuroda K."/>
            <person name="Mei R."/>
            <person name="Liu W.T."/>
        </authorList>
    </citation>
    <scope>NUCLEOTIDE SEQUENCE [LARGE SCALE GENOMIC DNA]</scope>
    <source>
        <strain evidence="4">B03fssc0709_Meth_Bin005</strain>
        <strain evidence="5">B15fssc0709_Meth_Bin003</strain>
        <strain evidence="6">BMIXfssc0709_Meth_Bin006</strain>
    </source>
</reference>
<sequence>MDLGEITNKTMSFINTEGDVFAQKIKVISYDIEKNNVEIGEEKETIGLGVRVVEGKRQGFSFTNNINNLEECVKTAYKVLKVSRPREDFVSLPTPKDVKKIKLVNKSLYSITSDELINYSIDMINGCEQKNGTPSSGNTNLTFHEEAISTSTGISLSQKYATLFGYLSAIYKNGGVSTGFDYKIMREKFDFFSIGEKAAIKAKETSNAKTIDSMYCDVTLEPEAVSSLLSNAFISHLYAESIDKNRSYLKEKIGEKITNLTMIDDGTIDYGVASANFDGDGNPTKRNVIVDEGVLKDYLYDDFYAKKFGVESTGNSERDYKSLPSIGTTNFIIEGEKLEGIKKGFIINELRGAHTANPISGDFSVEISSGFYVENGEKIYPIKHGMLAGNVFEFLKKVKGTFGETKNTGGIITPSIISESKVVG</sequence>
<dbReference type="GO" id="GO:0008237">
    <property type="term" value="F:metallopeptidase activity"/>
    <property type="evidence" value="ECO:0007669"/>
    <property type="project" value="InterPro"/>
</dbReference>
<dbReference type="EMBL" id="LNGF01000032">
    <property type="protein sequence ID" value="KYC47146.1"/>
    <property type="molecule type" value="Genomic_DNA"/>
</dbReference>
<dbReference type="Proteomes" id="UP000092403">
    <property type="component" value="Unassembled WGS sequence"/>
</dbReference>
<organism evidence="4 8">
    <name type="scientific">Candidatus Methanofastidiosum methylothiophilum</name>
    <dbReference type="NCBI Taxonomy" id="1705564"/>
    <lineage>
        <taxon>Archaea</taxon>
        <taxon>Methanobacteriati</taxon>
        <taxon>Methanobacteriota</taxon>
        <taxon>Stenosarchaea group</taxon>
        <taxon>Candidatus Methanofastidiosia</taxon>
        <taxon>Candidatus Methanofastidiosales</taxon>
        <taxon>Candidatus Methanofastidiosaceae</taxon>
        <taxon>Candidatus Methanofastidiosum</taxon>
    </lineage>
</organism>
<dbReference type="Pfam" id="PF01523">
    <property type="entry name" value="PmbA_TldD_1st"/>
    <property type="match status" value="1"/>
</dbReference>
<protein>
    <submittedName>
        <fullName evidence="4">Peptidase PmbA</fullName>
    </submittedName>
</protein>
<evidence type="ECO:0000259" key="2">
    <source>
        <dbReference type="Pfam" id="PF19289"/>
    </source>
</evidence>
<dbReference type="PANTHER" id="PTHR43421:SF1">
    <property type="entry name" value="METALLOPROTEASE PMBA"/>
    <property type="match status" value="1"/>
</dbReference>
<dbReference type="AlphaFoldDB" id="A0A150IMY8"/>
<evidence type="ECO:0000313" key="8">
    <source>
        <dbReference type="Proteomes" id="UP000092401"/>
    </source>
</evidence>
<dbReference type="GO" id="GO:0005829">
    <property type="term" value="C:cytosol"/>
    <property type="evidence" value="ECO:0007669"/>
    <property type="project" value="TreeGrafter"/>
</dbReference>
<comment type="caution">
    <text evidence="4">The sequence shown here is derived from an EMBL/GenBank/DDBJ whole genome shotgun (WGS) entry which is preliminary data.</text>
</comment>
<dbReference type="InterPro" id="IPR035068">
    <property type="entry name" value="TldD/PmbA_N"/>
</dbReference>
<dbReference type="Pfam" id="PF19289">
    <property type="entry name" value="PmbA_TldD_3rd"/>
    <property type="match status" value="1"/>
</dbReference>
<dbReference type="PATRIC" id="fig|1706436.3.peg.72"/>
<feature type="domain" description="Metalloprotease TldD/E N-terminal" evidence="1">
    <location>
        <begin position="19"/>
        <end position="78"/>
    </location>
</feature>
<evidence type="ECO:0000259" key="3">
    <source>
        <dbReference type="Pfam" id="PF19290"/>
    </source>
</evidence>
<dbReference type="GO" id="GO:0006508">
    <property type="term" value="P:proteolysis"/>
    <property type="evidence" value="ECO:0007669"/>
    <property type="project" value="InterPro"/>
</dbReference>
<dbReference type="PATRIC" id="fig|1706438.3.peg.1404"/>
<accession>A0A150IMY8</accession>
<dbReference type="InterPro" id="IPR045569">
    <property type="entry name" value="Metalloprtase-TldD/E_C"/>
</dbReference>
<dbReference type="PANTHER" id="PTHR43421">
    <property type="entry name" value="METALLOPROTEASE PMBA"/>
    <property type="match status" value="1"/>
</dbReference>
<evidence type="ECO:0000313" key="5">
    <source>
        <dbReference type="EMBL" id="KYC47146.1"/>
    </source>
</evidence>
<dbReference type="Proteomes" id="UP000091929">
    <property type="component" value="Unassembled WGS sequence"/>
</dbReference>
<evidence type="ECO:0000259" key="1">
    <source>
        <dbReference type="Pfam" id="PF01523"/>
    </source>
</evidence>
<dbReference type="Proteomes" id="UP000092401">
    <property type="component" value="Unassembled WGS sequence"/>
</dbReference>
<dbReference type="PATRIC" id="fig|1706437.3.peg.1407"/>
<feature type="domain" description="Metalloprotease TldD/E C-terminal" evidence="2">
    <location>
        <begin position="216"/>
        <end position="419"/>
    </location>
</feature>
<dbReference type="Gene3D" id="3.30.2290.10">
    <property type="entry name" value="PmbA/TldD superfamily"/>
    <property type="match status" value="1"/>
</dbReference>
<dbReference type="EMBL" id="LNJC01000032">
    <property type="protein sequence ID" value="KYC49562.1"/>
    <property type="molecule type" value="Genomic_DNA"/>
</dbReference>
<dbReference type="InterPro" id="IPR036059">
    <property type="entry name" value="TldD/PmbA_sf"/>
</dbReference>
<gene>
    <name evidence="4" type="ORF">APG10_00073</name>
    <name evidence="5" type="ORF">APG11_01400</name>
    <name evidence="6" type="ORF">APG12_01398</name>
</gene>
<name>A0A150IMY8_9EURY</name>
<accession>A0A150IXE1</accession>
<evidence type="ECO:0000313" key="6">
    <source>
        <dbReference type="EMBL" id="KYC49562.1"/>
    </source>
</evidence>
<evidence type="ECO:0000313" key="7">
    <source>
        <dbReference type="Proteomes" id="UP000091929"/>
    </source>
</evidence>
<dbReference type="InterPro" id="IPR047657">
    <property type="entry name" value="PmbA"/>
</dbReference>
<dbReference type="InterPro" id="IPR045570">
    <property type="entry name" value="Metalloprtase-TldD/E_cen_dom"/>
</dbReference>
<evidence type="ECO:0000313" key="4">
    <source>
        <dbReference type="EMBL" id="KYC46370.1"/>
    </source>
</evidence>